<accession>A0AAV0C478</accession>
<proteinExistence type="predicted"/>
<sequence length="124" mass="14236">MDFWLSGIADNGEGIDIISSLPDEVLVHILSFLPTKHAVGTSILSHRWQYLFTGVTKLDFDESLMFRHNGNHSYPRLKASCTFKDFVDRVLPLCKSPRISKFRLKCEYGFDCSNLNAWITFALY</sequence>
<dbReference type="Proteomes" id="UP001152523">
    <property type="component" value="Unassembled WGS sequence"/>
</dbReference>
<dbReference type="PANTHER" id="PTHR31293:SF12">
    <property type="entry name" value="RNI-LIKE SUPERFAMILY PROTEIN"/>
    <property type="match status" value="1"/>
</dbReference>
<reference evidence="2" key="1">
    <citation type="submission" date="2022-07" db="EMBL/GenBank/DDBJ databases">
        <authorList>
            <person name="Macas J."/>
            <person name="Novak P."/>
            <person name="Neumann P."/>
        </authorList>
    </citation>
    <scope>NUCLEOTIDE SEQUENCE</scope>
</reference>
<feature type="domain" description="F-box" evidence="1">
    <location>
        <begin position="15"/>
        <end position="69"/>
    </location>
</feature>
<gene>
    <name evidence="2" type="ORF">CEPIT_LOCUS1674</name>
</gene>
<evidence type="ECO:0000259" key="1">
    <source>
        <dbReference type="PROSITE" id="PS50181"/>
    </source>
</evidence>
<organism evidence="2 3">
    <name type="scientific">Cuscuta epithymum</name>
    <dbReference type="NCBI Taxonomy" id="186058"/>
    <lineage>
        <taxon>Eukaryota</taxon>
        <taxon>Viridiplantae</taxon>
        <taxon>Streptophyta</taxon>
        <taxon>Embryophyta</taxon>
        <taxon>Tracheophyta</taxon>
        <taxon>Spermatophyta</taxon>
        <taxon>Magnoliopsida</taxon>
        <taxon>eudicotyledons</taxon>
        <taxon>Gunneridae</taxon>
        <taxon>Pentapetalae</taxon>
        <taxon>asterids</taxon>
        <taxon>lamiids</taxon>
        <taxon>Solanales</taxon>
        <taxon>Convolvulaceae</taxon>
        <taxon>Cuscuteae</taxon>
        <taxon>Cuscuta</taxon>
        <taxon>Cuscuta subgen. Cuscuta</taxon>
    </lineage>
</organism>
<dbReference type="SUPFAM" id="SSF81383">
    <property type="entry name" value="F-box domain"/>
    <property type="match status" value="1"/>
</dbReference>
<name>A0AAV0C478_9ASTE</name>
<comment type="caution">
    <text evidence="2">The sequence shown here is derived from an EMBL/GenBank/DDBJ whole genome shotgun (WGS) entry which is preliminary data.</text>
</comment>
<keyword evidence="3" id="KW-1185">Reference proteome</keyword>
<dbReference type="InterPro" id="IPR036047">
    <property type="entry name" value="F-box-like_dom_sf"/>
</dbReference>
<dbReference type="EMBL" id="CAMAPF010000009">
    <property type="protein sequence ID" value="CAH9061256.1"/>
    <property type="molecule type" value="Genomic_DNA"/>
</dbReference>
<dbReference type="InterPro" id="IPR055294">
    <property type="entry name" value="FBL60-like"/>
</dbReference>
<dbReference type="CDD" id="cd22160">
    <property type="entry name" value="F-box_AtFBL13-like"/>
    <property type="match status" value="1"/>
</dbReference>
<evidence type="ECO:0000313" key="2">
    <source>
        <dbReference type="EMBL" id="CAH9061256.1"/>
    </source>
</evidence>
<dbReference type="PROSITE" id="PS50181">
    <property type="entry name" value="FBOX"/>
    <property type="match status" value="1"/>
</dbReference>
<dbReference type="Gene3D" id="1.20.1280.50">
    <property type="match status" value="1"/>
</dbReference>
<dbReference type="InterPro" id="IPR053781">
    <property type="entry name" value="F-box_AtFBL13-like"/>
</dbReference>
<dbReference type="InterPro" id="IPR001810">
    <property type="entry name" value="F-box_dom"/>
</dbReference>
<dbReference type="AlphaFoldDB" id="A0AAV0C478"/>
<protein>
    <recommendedName>
        <fullName evidence="1">F-box domain-containing protein</fullName>
    </recommendedName>
</protein>
<evidence type="ECO:0000313" key="3">
    <source>
        <dbReference type="Proteomes" id="UP001152523"/>
    </source>
</evidence>
<dbReference type="PANTHER" id="PTHR31293">
    <property type="entry name" value="RNI-LIKE SUPERFAMILY PROTEIN"/>
    <property type="match status" value="1"/>
</dbReference>
<dbReference type="Pfam" id="PF00646">
    <property type="entry name" value="F-box"/>
    <property type="match status" value="1"/>
</dbReference>